<dbReference type="Pfam" id="PF12728">
    <property type="entry name" value="HTH_17"/>
    <property type="match status" value="1"/>
</dbReference>
<dbReference type="AlphaFoldDB" id="A0A1B3ZAB6"/>
<dbReference type="KEGG" id="span:AWL63_10765"/>
<dbReference type="InterPro" id="IPR009061">
    <property type="entry name" value="DNA-bd_dom_put_sf"/>
</dbReference>
<dbReference type="Proteomes" id="UP000094256">
    <property type="component" value="Chromosome"/>
</dbReference>
<dbReference type="RefSeq" id="WP_069204934.1">
    <property type="nucleotide sequence ID" value="NZ_CP014168.1"/>
</dbReference>
<reference evidence="2 3" key="1">
    <citation type="submission" date="2016-01" db="EMBL/GenBank/DDBJ databases">
        <title>Complete genome and mega plasmid sequence of Sphingomonas panacis DCY99 elicits systemic resistance in rice to Xanthomonas oryzae.</title>
        <authorList>
            <person name="Kim Y.J."/>
            <person name="Yang D.C."/>
            <person name="Sing P."/>
        </authorList>
    </citation>
    <scope>NUCLEOTIDE SEQUENCE [LARGE SCALE GENOMIC DNA]</scope>
    <source>
        <strain evidence="2 3">DCY99</strain>
    </source>
</reference>
<dbReference type="SUPFAM" id="SSF46955">
    <property type="entry name" value="Putative DNA-binding domain"/>
    <property type="match status" value="1"/>
</dbReference>
<gene>
    <name evidence="2" type="ORF">AWL63_10765</name>
</gene>
<proteinExistence type="predicted"/>
<evidence type="ECO:0000313" key="3">
    <source>
        <dbReference type="Proteomes" id="UP000094256"/>
    </source>
</evidence>
<organism evidence="2 3">
    <name type="scientific">Sphingomonas panacis</name>
    <dbReference type="NCBI Taxonomy" id="1560345"/>
    <lineage>
        <taxon>Bacteria</taxon>
        <taxon>Pseudomonadati</taxon>
        <taxon>Pseudomonadota</taxon>
        <taxon>Alphaproteobacteria</taxon>
        <taxon>Sphingomonadales</taxon>
        <taxon>Sphingomonadaceae</taxon>
        <taxon>Sphingomonas</taxon>
    </lineage>
</organism>
<keyword evidence="3" id="KW-1185">Reference proteome</keyword>
<evidence type="ECO:0000313" key="2">
    <source>
        <dbReference type="EMBL" id="AOH84373.1"/>
    </source>
</evidence>
<sequence>MDSDDDISRANRAKRGSPYLNTDQAAAYLKFSSRLLKRLRRAGKGPVFRRHSRFVQYHIDDLDAWSKAQAVGGGDHGEA</sequence>
<dbReference type="STRING" id="1560345.AWL63_10765"/>
<protein>
    <recommendedName>
        <fullName evidence="1">Helix-turn-helix domain-containing protein</fullName>
    </recommendedName>
</protein>
<dbReference type="EMBL" id="CP014168">
    <property type="protein sequence ID" value="AOH84373.1"/>
    <property type="molecule type" value="Genomic_DNA"/>
</dbReference>
<name>A0A1B3ZAB6_9SPHN</name>
<feature type="domain" description="Helix-turn-helix" evidence="1">
    <location>
        <begin position="19"/>
        <end position="66"/>
    </location>
</feature>
<dbReference type="InterPro" id="IPR041657">
    <property type="entry name" value="HTH_17"/>
</dbReference>
<accession>A0A1B3ZAB6</accession>
<evidence type="ECO:0000259" key="1">
    <source>
        <dbReference type="Pfam" id="PF12728"/>
    </source>
</evidence>
<dbReference type="OrthoDB" id="9806994at2"/>